<dbReference type="EMBL" id="KV426198">
    <property type="protein sequence ID" value="KZV85144.1"/>
    <property type="molecule type" value="Genomic_DNA"/>
</dbReference>
<proteinExistence type="predicted"/>
<keyword evidence="2" id="KW-1185">Reference proteome</keyword>
<sequence>MAQSLSSSWTRAPPELVLHFCAYCDLHTLAALSLVHSSWSDAASSALYDTIHFDITWGRNPSDTEHARIMACLEALSACPAKAALVRTLVIDFAHTWPCDVSDLIVESLCAVMQHLRGLQRLYVKTKYEFDPLLHTVCQHMRARTFDLRRLHIPAAWVRFEPKSSSPAITAQLQTLRILTFEGDLNMYEFGDNTRTWQTLCAASRHGCMFFVYDPSRAIVSLFTLFIPEASWPAYFDLFTRIYCQTDQRISQLEIYVHPTSDFARAVSLLPSSHLAPRIRRLAFIVRRLLPDEPHFPIVIGSEPLFRTLSSLTYLRHVHFDSADMEITMTIRDRLSLAAAVRDGGTELDRISFPDGRVKRQGASWTWQPRS</sequence>
<protein>
    <recommendedName>
        <fullName evidence="3">F-box domain-containing protein</fullName>
    </recommendedName>
</protein>
<evidence type="ECO:0000313" key="1">
    <source>
        <dbReference type="EMBL" id="KZV85144.1"/>
    </source>
</evidence>
<name>A0A165DQT8_EXIGL</name>
<dbReference type="Proteomes" id="UP000077266">
    <property type="component" value="Unassembled WGS sequence"/>
</dbReference>
<reference evidence="1 2" key="1">
    <citation type="journal article" date="2016" name="Mol. Biol. Evol.">
        <title>Comparative Genomics of Early-Diverging Mushroom-Forming Fungi Provides Insights into the Origins of Lignocellulose Decay Capabilities.</title>
        <authorList>
            <person name="Nagy L.G."/>
            <person name="Riley R."/>
            <person name="Tritt A."/>
            <person name="Adam C."/>
            <person name="Daum C."/>
            <person name="Floudas D."/>
            <person name="Sun H."/>
            <person name="Yadav J.S."/>
            <person name="Pangilinan J."/>
            <person name="Larsson K.H."/>
            <person name="Matsuura K."/>
            <person name="Barry K."/>
            <person name="Labutti K."/>
            <person name="Kuo R."/>
            <person name="Ohm R.A."/>
            <person name="Bhattacharya S.S."/>
            <person name="Shirouzu T."/>
            <person name="Yoshinaga Y."/>
            <person name="Martin F.M."/>
            <person name="Grigoriev I.V."/>
            <person name="Hibbett D.S."/>
        </authorList>
    </citation>
    <scope>NUCLEOTIDE SEQUENCE [LARGE SCALE GENOMIC DNA]</scope>
    <source>
        <strain evidence="1 2">HHB12029</strain>
    </source>
</reference>
<organism evidence="1 2">
    <name type="scientific">Exidia glandulosa HHB12029</name>
    <dbReference type="NCBI Taxonomy" id="1314781"/>
    <lineage>
        <taxon>Eukaryota</taxon>
        <taxon>Fungi</taxon>
        <taxon>Dikarya</taxon>
        <taxon>Basidiomycota</taxon>
        <taxon>Agaricomycotina</taxon>
        <taxon>Agaricomycetes</taxon>
        <taxon>Auriculariales</taxon>
        <taxon>Exidiaceae</taxon>
        <taxon>Exidia</taxon>
    </lineage>
</organism>
<evidence type="ECO:0008006" key="3">
    <source>
        <dbReference type="Google" id="ProtNLM"/>
    </source>
</evidence>
<dbReference type="InParanoid" id="A0A165DQT8"/>
<evidence type="ECO:0000313" key="2">
    <source>
        <dbReference type="Proteomes" id="UP000077266"/>
    </source>
</evidence>
<dbReference type="AlphaFoldDB" id="A0A165DQT8"/>
<accession>A0A165DQT8</accession>
<gene>
    <name evidence="1" type="ORF">EXIGLDRAFT_775839</name>
</gene>